<dbReference type="CDD" id="cd02411">
    <property type="entry name" value="KH-II_30S_S3_arch"/>
    <property type="match status" value="1"/>
</dbReference>
<evidence type="ECO:0000256" key="6">
    <source>
        <dbReference type="HAMAP-Rule" id="MF_01309"/>
    </source>
</evidence>
<dbReference type="HAMAP" id="MF_01309_A">
    <property type="entry name" value="Ribosomal_uS3_A"/>
    <property type="match status" value="1"/>
</dbReference>
<comment type="similarity">
    <text evidence="1 6">Belongs to the universal ribosomal protein uS3 family.</text>
</comment>
<dbReference type="Pfam" id="PF07650">
    <property type="entry name" value="KH_2"/>
    <property type="match status" value="1"/>
</dbReference>
<dbReference type="InterPro" id="IPR005703">
    <property type="entry name" value="Ribosomal_uS3_euk/arc"/>
</dbReference>
<dbReference type="AlphaFoldDB" id="A0A2K5AQV1"/>
<dbReference type="InterPro" id="IPR057258">
    <property type="entry name" value="Ribosomal_uS3"/>
</dbReference>
<accession>A0A2K5AQV1</accession>
<keyword evidence="2 6" id="KW-0699">rRNA-binding</keyword>
<feature type="domain" description="KH type-2" evidence="7">
    <location>
        <begin position="24"/>
        <end position="93"/>
    </location>
</feature>
<evidence type="ECO:0000256" key="5">
    <source>
        <dbReference type="ARBA" id="ARBA00023274"/>
    </source>
</evidence>
<dbReference type="NCBIfam" id="TIGR01008">
    <property type="entry name" value="uS3_euk_arch"/>
    <property type="match status" value="1"/>
</dbReference>
<dbReference type="InterPro" id="IPR004044">
    <property type="entry name" value="KH_dom_type_2"/>
</dbReference>
<sequence length="235" mass="26029">MGMSKQEYSSTKAIMKNFFRNSELDEFLEKELAHAGYGGAEIQKTPLGTRITVYVTRPGLIIGRKGFGIKELTSKLEKEFGLENPQISVLEIEVPELNPRIIANRVAQMISKGTAFRRAALWALNTIMDAGAMGAEVVISGKLRSERASFEKYTAGILPKSGEPAERAVKEAVAHVLLKMGLYGIHIKIAYKDALPAEFELRDSGDVSKVEVEQDLNVQEKKMVAEEKEREGDVE</sequence>
<protein>
    <recommendedName>
        <fullName evidence="6">Small ribosomal subunit protein uS3</fullName>
    </recommendedName>
</protein>
<keyword evidence="3 6" id="KW-0694">RNA-binding</keyword>
<reference evidence="9" key="1">
    <citation type="submission" date="2018-01" db="EMBL/GenBank/DDBJ databases">
        <authorList>
            <person name="Kerou L M."/>
        </authorList>
    </citation>
    <scope>NUCLEOTIDE SEQUENCE [LARGE SCALE GENOMIC DNA]</scope>
    <source>
        <strain evidence="9">SCU2</strain>
    </source>
</reference>
<dbReference type="Pfam" id="PF00189">
    <property type="entry name" value="Ribosomal_S3_C"/>
    <property type="match status" value="1"/>
</dbReference>
<comment type="subunit">
    <text evidence="6">Part of the 30S ribosomal subunit.</text>
</comment>
<dbReference type="InterPro" id="IPR004087">
    <property type="entry name" value="KH_dom"/>
</dbReference>
<organism evidence="8 9">
    <name type="scientific">Candidatus Nitrosocaldus cavascurensis</name>
    <dbReference type="NCBI Taxonomy" id="2058097"/>
    <lineage>
        <taxon>Archaea</taxon>
        <taxon>Nitrososphaerota</taxon>
        <taxon>Nitrososphaeria</taxon>
        <taxon>Candidatus Nitrosocaldales</taxon>
        <taxon>Candidatus Nitrosocaldaceae</taxon>
        <taxon>Candidatus Nitrosocaldus</taxon>
    </lineage>
</organism>
<dbReference type="SUPFAM" id="SSF54821">
    <property type="entry name" value="Ribosomal protein S3 C-terminal domain"/>
    <property type="match status" value="1"/>
</dbReference>
<comment type="function">
    <text evidence="6">Binds the lower part of the 30S subunit head.</text>
</comment>
<dbReference type="GO" id="GO:0003735">
    <property type="term" value="F:structural constituent of ribosome"/>
    <property type="evidence" value="ECO:0007669"/>
    <property type="project" value="UniProtKB-UniRule"/>
</dbReference>
<dbReference type="FunFam" id="3.30.300.20:FF:000001">
    <property type="entry name" value="30S ribosomal protein S3"/>
    <property type="match status" value="1"/>
</dbReference>
<name>A0A2K5AQV1_9ARCH</name>
<proteinExistence type="inferred from homology"/>
<evidence type="ECO:0000256" key="2">
    <source>
        <dbReference type="ARBA" id="ARBA00022730"/>
    </source>
</evidence>
<keyword evidence="5 6" id="KW-0687">Ribonucleoprotein</keyword>
<dbReference type="InterPro" id="IPR009019">
    <property type="entry name" value="KH_sf_prok-type"/>
</dbReference>
<dbReference type="GO" id="GO:0022627">
    <property type="term" value="C:cytosolic small ribosomal subunit"/>
    <property type="evidence" value="ECO:0007669"/>
    <property type="project" value="UniProtKB-UniRule"/>
</dbReference>
<evidence type="ECO:0000259" key="7">
    <source>
        <dbReference type="PROSITE" id="PS50823"/>
    </source>
</evidence>
<evidence type="ECO:0000256" key="3">
    <source>
        <dbReference type="ARBA" id="ARBA00022884"/>
    </source>
</evidence>
<dbReference type="PANTHER" id="PTHR11760:SF32">
    <property type="entry name" value="SMALL RIBOSOMAL SUBUNIT PROTEIN US3"/>
    <property type="match status" value="1"/>
</dbReference>
<dbReference type="NCBIfam" id="NF003219">
    <property type="entry name" value="PRK04191.1"/>
    <property type="match status" value="1"/>
</dbReference>
<evidence type="ECO:0000313" key="8">
    <source>
        <dbReference type="EMBL" id="SPC34005.1"/>
    </source>
</evidence>
<dbReference type="GO" id="GO:0006412">
    <property type="term" value="P:translation"/>
    <property type="evidence" value="ECO:0007669"/>
    <property type="project" value="UniProtKB-UniRule"/>
</dbReference>
<evidence type="ECO:0000256" key="1">
    <source>
        <dbReference type="ARBA" id="ARBA00010761"/>
    </source>
</evidence>
<keyword evidence="9" id="KW-1185">Reference proteome</keyword>
<evidence type="ECO:0000313" key="9">
    <source>
        <dbReference type="Proteomes" id="UP000236248"/>
    </source>
</evidence>
<dbReference type="KEGG" id="ncv:NCAV_0827"/>
<dbReference type="Gene3D" id="3.30.1140.32">
    <property type="entry name" value="Ribosomal protein S3, C-terminal domain"/>
    <property type="match status" value="1"/>
</dbReference>
<dbReference type="InterPro" id="IPR015946">
    <property type="entry name" value="KH_dom-like_a/b"/>
</dbReference>
<gene>
    <name evidence="8" type="primary">rps3p</name>
    <name evidence="6" type="synonym">rps3</name>
    <name evidence="8" type="ORF">NCAV_0827</name>
</gene>
<evidence type="ECO:0000256" key="4">
    <source>
        <dbReference type="ARBA" id="ARBA00022980"/>
    </source>
</evidence>
<dbReference type="InterPro" id="IPR036419">
    <property type="entry name" value="Ribosomal_S3_C_sf"/>
</dbReference>
<dbReference type="InterPro" id="IPR027488">
    <property type="entry name" value="Ribosomal_uS3_arc"/>
</dbReference>
<keyword evidence="4 6" id="KW-0689">Ribosomal protein</keyword>
<dbReference type="PROSITE" id="PS50823">
    <property type="entry name" value="KH_TYPE_2"/>
    <property type="match status" value="1"/>
</dbReference>
<dbReference type="InterPro" id="IPR001351">
    <property type="entry name" value="Ribosomal_uS3_C"/>
</dbReference>
<dbReference type="SMART" id="SM00322">
    <property type="entry name" value="KH"/>
    <property type="match status" value="1"/>
</dbReference>
<dbReference type="SUPFAM" id="SSF54814">
    <property type="entry name" value="Prokaryotic type KH domain (KH-domain type II)"/>
    <property type="match status" value="1"/>
</dbReference>
<dbReference type="Proteomes" id="UP000236248">
    <property type="component" value="Chromosome NCAV"/>
</dbReference>
<dbReference type="EMBL" id="LT981265">
    <property type="protein sequence ID" value="SPC34005.1"/>
    <property type="molecule type" value="Genomic_DNA"/>
</dbReference>
<dbReference type="PANTHER" id="PTHR11760">
    <property type="entry name" value="30S/40S RIBOSOMAL PROTEIN S3"/>
    <property type="match status" value="1"/>
</dbReference>
<dbReference type="GO" id="GO:0019843">
    <property type="term" value="F:rRNA binding"/>
    <property type="evidence" value="ECO:0007669"/>
    <property type="project" value="UniProtKB-UniRule"/>
</dbReference>
<dbReference type="Gene3D" id="3.30.300.20">
    <property type="match status" value="1"/>
</dbReference>